<feature type="transmembrane region" description="Helical" evidence="1">
    <location>
        <begin position="57"/>
        <end position="77"/>
    </location>
</feature>
<dbReference type="InterPro" id="IPR009709">
    <property type="entry name" value="DUF1290"/>
</dbReference>
<gene>
    <name evidence="2" type="ORF">SAMN05444126_10246</name>
</gene>
<reference evidence="3" key="1">
    <citation type="submission" date="2016-10" db="EMBL/GenBank/DDBJ databases">
        <authorList>
            <person name="de Groot N.N."/>
        </authorList>
    </citation>
    <scope>NUCLEOTIDE SEQUENCE [LARGE SCALE GENOMIC DNA]</scope>
    <source>
        <strain evidence="3">10nlg</strain>
    </source>
</reference>
<dbReference type="EMBL" id="FOGV01000002">
    <property type="protein sequence ID" value="SER52166.1"/>
    <property type="molecule type" value="Genomic_DNA"/>
</dbReference>
<keyword evidence="1" id="KW-1133">Transmembrane helix</keyword>
<feature type="transmembrane region" description="Helical" evidence="1">
    <location>
        <begin position="83"/>
        <end position="104"/>
    </location>
</feature>
<keyword evidence="1" id="KW-0812">Transmembrane</keyword>
<evidence type="ECO:0000313" key="3">
    <source>
        <dbReference type="Proteomes" id="UP000199318"/>
    </source>
</evidence>
<dbReference type="OrthoDB" id="9812056at2"/>
<dbReference type="STRING" id="1464123.SAMN05444126_10246"/>
<dbReference type="Proteomes" id="UP000199318">
    <property type="component" value="Unassembled WGS sequence"/>
</dbReference>
<evidence type="ECO:0000256" key="1">
    <source>
        <dbReference type="SAM" id="Phobius"/>
    </source>
</evidence>
<accession>A0A1H9PV57</accession>
<keyword evidence="3" id="KW-1185">Reference proteome</keyword>
<name>A0A1H9PV57_9BACI</name>
<protein>
    <submittedName>
        <fullName evidence="2">Small basic protein</fullName>
    </submittedName>
</protein>
<organism evidence="2 3">
    <name type="scientific">Salisediminibacterium halotolerans</name>
    <dbReference type="NCBI Taxonomy" id="517425"/>
    <lineage>
        <taxon>Bacteria</taxon>
        <taxon>Bacillati</taxon>
        <taxon>Bacillota</taxon>
        <taxon>Bacilli</taxon>
        <taxon>Bacillales</taxon>
        <taxon>Bacillaceae</taxon>
        <taxon>Salisediminibacterium</taxon>
    </lineage>
</organism>
<comment type="caution">
    <text evidence="2">The sequence shown here is derived from an EMBL/GenBank/DDBJ whole genome shotgun (WGS) entry which is preliminary data.</text>
</comment>
<dbReference type="AlphaFoldDB" id="A0A1H9PV57"/>
<sequence>MWIPIAAVCLGLIAGYLFYAPFEYIYSGYLAVFLLVSLDTILGGIRSYQENTFDEQNFLSGFVINLIFASGIAFLGLQLGVDLYLAAVFALGVRLFRNLSIIRWHVTDRLKKQKTDH</sequence>
<feature type="transmembrane region" description="Helical" evidence="1">
    <location>
        <begin position="24"/>
        <end position="45"/>
    </location>
</feature>
<keyword evidence="1" id="KW-0472">Membrane</keyword>
<proteinExistence type="predicted"/>
<dbReference type="RefSeq" id="WP_093071724.1">
    <property type="nucleotide sequence ID" value="NZ_FOGV01000002.1"/>
</dbReference>
<dbReference type="Pfam" id="PF06947">
    <property type="entry name" value="DUF1290"/>
    <property type="match status" value="1"/>
</dbReference>
<evidence type="ECO:0000313" key="2">
    <source>
        <dbReference type="EMBL" id="SER52166.1"/>
    </source>
</evidence>